<keyword evidence="3" id="KW-1185">Reference proteome</keyword>
<dbReference type="EMBL" id="DF840789">
    <property type="protein sequence ID" value="GAT45112.1"/>
    <property type="molecule type" value="Genomic_DNA"/>
</dbReference>
<feature type="region of interest" description="Disordered" evidence="1">
    <location>
        <begin position="167"/>
        <end position="207"/>
    </location>
</feature>
<evidence type="ECO:0000313" key="3">
    <source>
        <dbReference type="Proteomes" id="UP000815677"/>
    </source>
</evidence>
<evidence type="ECO:0000256" key="1">
    <source>
        <dbReference type="SAM" id="MobiDB-lite"/>
    </source>
</evidence>
<dbReference type="Proteomes" id="UP000815677">
    <property type="component" value="Unassembled WGS sequence"/>
</dbReference>
<evidence type="ECO:0000313" key="2">
    <source>
        <dbReference type="EMBL" id="GAT45112.1"/>
    </source>
</evidence>
<sequence length="286" mass="30491">MTTTLPLPMPHSQRLRFIRSMKKLGDLLTETQSVLAVADGVAAGHRRAASSFSHASESTTPTTGTNTSFLSFRLPKSPLSLNPRPAPSPATPLTPAAIDPAKLQAHNLAKASAMLGEDVPPELVPFSQRNQQSLRTKGRKRSSTVSVPEFSTAAAAAVNVDLDASAGRVARDRRSHTGAHAHPHGKTQAQAPRPRPSRPTLKLKHAASSASLQSSLYERDADAEPFSYATLVAASTTVPVPVLFAPAPAQTDGRTTYRKEAAWSGEWSGSVRSMEDVVRGLRELRA</sequence>
<organism evidence="2 3">
    <name type="scientific">Mycena chlorophos</name>
    <name type="common">Agaric fungus</name>
    <name type="synonym">Agaricus chlorophos</name>
    <dbReference type="NCBI Taxonomy" id="658473"/>
    <lineage>
        <taxon>Eukaryota</taxon>
        <taxon>Fungi</taxon>
        <taxon>Dikarya</taxon>
        <taxon>Basidiomycota</taxon>
        <taxon>Agaricomycotina</taxon>
        <taxon>Agaricomycetes</taxon>
        <taxon>Agaricomycetidae</taxon>
        <taxon>Agaricales</taxon>
        <taxon>Marasmiineae</taxon>
        <taxon>Mycenaceae</taxon>
        <taxon>Mycena</taxon>
    </lineage>
</organism>
<feature type="compositionally biased region" description="Basic residues" evidence="1">
    <location>
        <begin position="171"/>
        <end position="185"/>
    </location>
</feature>
<gene>
    <name evidence="2" type="ORF">MCHLO_02704</name>
</gene>
<accession>A0ABQ0L3P1</accession>
<reference evidence="2" key="1">
    <citation type="submission" date="2014-09" db="EMBL/GenBank/DDBJ databases">
        <title>Genome sequence of the luminous mushroom Mycena chlorophos for searching fungal bioluminescence genes.</title>
        <authorList>
            <person name="Tanaka Y."/>
            <person name="Kasuga D."/>
            <person name="Oba Y."/>
            <person name="Hase S."/>
            <person name="Sato K."/>
            <person name="Oba Y."/>
            <person name="Sakakibara Y."/>
        </authorList>
    </citation>
    <scope>NUCLEOTIDE SEQUENCE</scope>
</reference>
<feature type="region of interest" description="Disordered" evidence="1">
    <location>
        <begin position="120"/>
        <end position="146"/>
    </location>
</feature>
<name>A0ABQ0L3P1_MYCCL</name>
<protein>
    <submittedName>
        <fullName evidence="2">Uncharacterized protein</fullName>
    </submittedName>
</protein>
<proteinExistence type="predicted"/>